<dbReference type="Proteomes" id="UP000515947">
    <property type="component" value="Chromosome"/>
</dbReference>
<evidence type="ECO:0000256" key="1">
    <source>
        <dbReference type="ARBA" id="ARBA00001936"/>
    </source>
</evidence>
<evidence type="ECO:0000256" key="5">
    <source>
        <dbReference type="ARBA" id="ARBA00022842"/>
    </source>
</evidence>
<dbReference type="InterPro" id="IPR015797">
    <property type="entry name" value="NUDIX_hydrolase-like_dom_sf"/>
</dbReference>
<dbReference type="RefSeq" id="WP_187580489.1">
    <property type="nucleotide sequence ID" value="NZ_CP060713.1"/>
</dbReference>
<name>A0A7G9RGC4_9ACTN</name>
<dbReference type="GO" id="GO:0016818">
    <property type="term" value="F:hydrolase activity, acting on acid anhydrides, in phosphorus-containing anhydrides"/>
    <property type="evidence" value="ECO:0007669"/>
    <property type="project" value="InterPro"/>
</dbReference>
<evidence type="ECO:0000256" key="3">
    <source>
        <dbReference type="ARBA" id="ARBA00022723"/>
    </source>
</evidence>
<dbReference type="PANTHER" id="PTHR12318:SF0">
    <property type="entry name" value="ACYL-COENZYME A DIPHOSPHATASE NUDT19"/>
    <property type="match status" value="1"/>
</dbReference>
<keyword evidence="5" id="KW-0460">Magnesium</keyword>
<evidence type="ECO:0000256" key="6">
    <source>
        <dbReference type="ARBA" id="ARBA00023211"/>
    </source>
</evidence>
<evidence type="ECO:0000313" key="7">
    <source>
        <dbReference type="EMBL" id="QNN54649.1"/>
    </source>
</evidence>
<keyword evidence="3" id="KW-0479">Metal-binding</keyword>
<proteinExistence type="predicted"/>
<evidence type="ECO:0000256" key="4">
    <source>
        <dbReference type="ARBA" id="ARBA00022801"/>
    </source>
</evidence>
<dbReference type="AlphaFoldDB" id="A0A7G9RGC4"/>
<gene>
    <name evidence="7" type="ORF">H9L09_10295</name>
</gene>
<dbReference type="InterPro" id="IPR039121">
    <property type="entry name" value="NUDT19"/>
</dbReference>
<dbReference type="EMBL" id="CP060713">
    <property type="protein sequence ID" value="QNN54649.1"/>
    <property type="molecule type" value="Genomic_DNA"/>
</dbReference>
<dbReference type="KEGG" id="nmes:H9L09_10295"/>
<dbReference type="GO" id="GO:0046872">
    <property type="term" value="F:metal ion binding"/>
    <property type="evidence" value="ECO:0007669"/>
    <property type="project" value="UniProtKB-KW"/>
</dbReference>
<keyword evidence="6" id="KW-0464">Manganese</keyword>
<evidence type="ECO:0000256" key="2">
    <source>
        <dbReference type="ARBA" id="ARBA00001946"/>
    </source>
</evidence>
<organism evidence="7 8">
    <name type="scientific">Nocardioides mesophilus</name>
    <dbReference type="NCBI Taxonomy" id="433659"/>
    <lineage>
        <taxon>Bacteria</taxon>
        <taxon>Bacillati</taxon>
        <taxon>Actinomycetota</taxon>
        <taxon>Actinomycetes</taxon>
        <taxon>Propionibacteriales</taxon>
        <taxon>Nocardioidaceae</taxon>
        <taxon>Nocardioides</taxon>
    </lineage>
</organism>
<comment type="cofactor">
    <cofactor evidence="2">
        <name>Mg(2+)</name>
        <dbReference type="ChEBI" id="CHEBI:18420"/>
    </cofactor>
</comment>
<keyword evidence="4 7" id="KW-0378">Hydrolase</keyword>
<keyword evidence="8" id="KW-1185">Reference proteome</keyword>
<protein>
    <submittedName>
        <fullName evidence="7">NUDIX hydrolase</fullName>
    </submittedName>
</protein>
<dbReference type="PANTHER" id="PTHR12318">
    <property type="entry name" value="TESTOSTERONE-REGULATED PROTEIN RP2"/>
    <property type="match status" value="1"/>
</dbReference>
<dbReference type="SUPFAM" id="SSF55811">
    <property type="entry name" value="Nudix"/>
    <property type="match status" value="1"/>
</dbReference>
<sequence>MEARIRLPDTLVEHALAFAAGTRTPSEPRFASTVVLLRESAGTGEAGGDAGGPGSLEAYLLRRHVDMAFAAGMCVFPGGGVDPRDFDHTVAWAGPSAAEWAERMGVEEALARALVCAAVRETFEESGVLLAGPTDSSVVADTTGADWEEDRRALEAREVPLTDFLTRRGLVLRTDLLRLWGSWVTPVVEPRRYDTQFFVTRLPEGQVARDVSTESDRVLWSRVDEAIRAVDAGEMFMLPPTYCTLLELFEYGAVADALVAAQGRDLTPVEPAVVPGSDGDAAMYLSIPAHLVDLGHAVRERLA</sequence>
<dbReference type="Gene3D" id="3.90.79.10">
    <property type="entry name" value="Nucleoside Triphosphate Pyrophosphohydrolase"/>
    <property type="match status" value="1"/>
</dbReference>
<accession>A0A7G9RGC4</accession>
<reference evidence="7 8" key="1">
    <citation type="submission" date="2020-08" db="EMBL/GenBank/DDBJ databases">
        <title>Genome sequence of Nocardioides mesophilus KACC 16243T.</title>
        <authorList>
            <person name="Hyun D.-W."/>
            <person name="Bae J.-W."/>
        </authorList>
    </citation>
    <scope>NUCLEOTIDE SEQUENCE [LARGE SCALE GENOMIC DNA]</scope>
    <source>
        <strain evidence="7 8">KACC 16243</strain>
    </source>
</reference>
<dbReference type="CDD" id="cd18870">
    <property type="entry name" value="NUDIX_AcylCoAdiphos_Nudt19"/>
    <property type="match status" value="1"/>
</dbReference>
<evidence type="ECO:0000313" key="8">
    <source>
        <dbReference type="Proteomes" id="UP000515947"/>
    </source>
</evidence>
<comment type="cofactor">
    <cofactor evidence="1">
        <name>Mn(2+)</name>
        <dbReference type="ChEBI" id="CHEBI:29035"/>
    </cofactor>
</comment>